<keyword evidence="10" id="KW-1185">Reference proteome</keyword>
<dbReference type="AlphaFoldDB" id="A0A941E2Y4"/>
<proteinExistence type="inferred from homology"/>
<evidence type="ECO:0000256" key="3">
    <source>
        <dbReference type="ARBA" id="ARBA00022795"/>
    </source>
</evidence>
<reference evidence="9" key="1">
    <citation type="submission" date="2021-04" db="EMBL/GenBank/DDBJ databases">
        <title>Isolation and polyphasic classification of algal microorganism.</title>
        <authorList>
            <person name="Wang S."/>
        </authorList>
    </citation>
    <scope>NUCLEOTIDE SEQUENCE</scope>
    <source>
        <strain evidence="9">720a</strain>
    </source>
</reference>
<evidence type="ECO:0000256" key="1">
    <source>
        <dbReference type="ARBA" id="ARBA00004514"/>
    </source>
</evidence>
<evidence type="ECO:0000256" key="2">
    <source>
        <dbReference type="ARBA" id="ARBA00022490"/>
    </source>
</evidence>
<evidence type="ECO:0000256" key="8">
    <source>
        <dbReference type="SAM" id="MobiDB-lite"/>
    </source>
</evidence>
<gene>
    <name evidence="9" type="ORF">KCX74_17830</name>
</gene>
<evidence type="ECO:0000256" key="6">
    <source>
        <dbReference type="ARBA" id="ARBA00093785"/>
    </source>
</evidence>
<keyword evidence="9" id="KW-0969">Cilium</keyword>
<keyword evidence="9" id="KW-0282">Flagellum</keyword>
<evidence type="ECO:0000313" key="9">
    <source>
        <dbReference type="EMBL" id="MBR7797888.1"/>
    </source>
</evidence>
<keyword evidence="4" id="KW-0143">Chaperone</keyword>
<keyword evidence="9" id="KW-0966">Cell projection</keyword>
<keyword evidence="3" id="KW-1005">Bacterial flagellum biogenesis</keyword>
<comment type="caution">
    <text evidence="9">The sequence shown here is derived from an EMBL/GenBank/DDBJ whole genome shotgun (WGS) entry which is preliminary data.</text>
</comment>
<evidence type="ECO:0000256" key="7">
    <source>
        <dbReference type="ARBA" id="ARBA00093797"/>
    </source>
</evidence>
<comment type="subcellular location">
    <subcellularLocation>
        <location evidence="1">Cytoplasm</location>
        <location evidence="1">Cytosol</location>
    </subcellularLocation>
</comment>
<dbReference type="EMBL" id="JAGSOT010000074">
    <property type="protein sequence ID" value="MBR7797888.1"/>
    <property type="molecule type" value="Genomic_DNA"/>
</dbReference>
<sequence>MNRLTPLYETTIKLKEVLEQKIDAKDRESVISQINSLIEKRGEQMKALTPPYSDMEKETGRALVDLNDGIQHKMQQLFHELKLEMKQIKKQKQSNRKYSDPYKNVQSKDGMFLDSKN</sequence>
<keyword evidence="2" id="KW-0963">Cytoplasm</keyword>
<comment type="function">
    <text evidence="5">May act as an export chaperone for the filament capping protein FliD.</text>
</comment>
<dbReference type="Pfam" id="PF05400">
    <property type="entry name" value="FliT"/>
    <property type="match status" value="1"/>
</dbReference>
<accession>A0A941E2Y4</accession>
<evidence type="ECO:0000256" key="4">
    <source>
        <dbReference type="ARBA" id="ARBA00023186"/>
    </source>
</evidence>
<comment type="similarity">
    <text evidence="6">Belongs to the bacillales FliT family.</text>
</comment>
<name>A0A941E2Y4_9BACI</name>
<organism evidence="9 10">
    <name type="scientific">Virgibacillus salarius</name>
    <dbReference type="NCBI Taxonomy" id="447199"/>
    <lineage>
        <taxon>Bacteria</taxon>
        <taxon>Bacillati</taxon>
        <taxon>Bacillota</taxon>
        <taxon>Bacilli</taxon>
        <taxon>Bacillales</taxon>
        <taxon>Bacillaceae</taxon>
        <taxon>Virgibacillus</taxon>
    </lineage>
</organism>
<dbReference type="InterPro" id="IPR008622">
    <property type="entry name" value="FliT"/>
</dbReference>
<evidence type="ECO:0000256" key="5">
    <source>
        <dbReference type="ARBA" id="ARBA00093765"/>
    </source>
</evidence>
<dbReference type="RefSeq" id="WP_026682017.1">
    <property type="nucleotide sequence ID" value="NZ_BAAACY010000064.1"/>
</dbReference>
<evidence type="ECO:0000313" key="10">
    <source>
        <dbReference type="Proteomes" id="UP000675284"/>
    </source>
</evidence>
<feature type="region of interest" description="Disordered" evidence="8">
    <location>
        <begin position="89"/>
        <end position="117"/>
    </location>
</feature>
<dbReference type="Proteomes" id="UP000675284">
    <property type="component" value="Unassembled WGS sequence"/>
</dbReference>
<protein>
    <recommendedName>
        <fullName evidence="7">Flagellar protein FliT</fullName>
    </recommendedName>
</protein>